<evidence type="ECO:0000313" key="1">
    <source>
        <dbReference type="EMBL" id="SHI70169.1"/>
    </source>
</evidence>
<name>A0A1M6DAI8_9RHOB</name>
<evidence type="ECO:0000313" key="2">
    <source>
        <dbReference type="Proteomes" id="UP000183982"/>
    </source>
</evidence>
<dbReference type="EMBL" id="FQZQ01000002">
    <property type="protein sequence ID" value="SHI70169.1"/>
    <property type="molecule type" value="Genomic_DNA"/>
</dbReference>
<protein>
    <recommendedName>
        <fullName evidence="3">DUF3604 domain-containing protein</fullName>
    </recommendedName>
</protein>
<keyword evidence="2" id="KW-1185">Reference proteome</keyword>
<proteinExistence type="predicted"/>
<dbReference type="Proteomes" id="UP000183982">
    <property type="component" value="Unassembled WGS sequence"/>
</dbReference>
<dbReference type="InterPro" id="IPR022028">
    <property type="entry name" value="DUF3604"/>
</dbReference>
<accession>A0A1M6DAI8</accession>
<evidence type="ECO:0008006" key="3">
    <source>
        <dbReference type="Google" id="ProtNLM"/>
    </source>
</evidence>
<gene>
    <name evidence="1" type="ORF">SAMN05444000_102270</name>
</gene>
<organism evidence="1 2">
    <name type="scientific">Shimia gijangensis</name>
    <dbReference type="NCBI Taxonomy" id="1470563"/>
    <lineage>
        <taxon>Bacteria</taxon>
        <taxon>Pseudomonadati</taxon>
        <taxon>Pseudomonadota</taxon>
        <taxon>Alphaproteobacteria</taxon>
        <taxon>Rhodobacterales</taxon>
        <taxon>Roseobacteraceae</taxon>
    </lineage>
</organism>
<dbReference type="Pfam" id="PF12228">
    <property type="entry name" value="DUF3604"/>
    <property type="match status" value="1"/>
</dbReference>
<dbReference type="AlphaFoldDB" id="A0A1M6DAI8"/>
<dbReference type="STRING" id="1470563.SAMN05444000_102270"/>
<reference evidence="2" key="1">
    <citation type="submission" date="2016-11" db="EMBL/GenBank/DDBJ databases">
        <authorList>
            <person name="Varghese N."/>
            <person name="Submissions S."/>
        </authorList>
    </citation>
    <scope>NUCLEOTIDE SEQUENCE [LARGE SCALE GENOMIC DNA]</scope>
    <source>
        <strain evidence="2">DSM 100564</strain>
    </source>
</reference>
<sequence>MNLLLGALFSNAAAWAQDRPTQTHLYWGDTHLHTSNSFDVYLFDTPTSTPDAAYRSAKGEPVFSPTTGVRRQLKTPLDFLVVSDHAEMLGFIPRMYAGDPEIAQTVSGKAFLASARGEQKKSYSQFMTSLYNWAADLIRALLISARGK</sequence>
<dbReference type="RefSeq" id="WP_073249166.1">
    <property type="nucleotide sequence ID" value="NZ_FQZQ01000002.1"/>
</dbReference>